<keyword evidence="2" id="KW-1185">Reference proteome</keyword>
<comment type="caution">
    <text evidence="1">The sequence shown here is derived from an EMBL/GenBank/DDBJ whole genome shotgun (WGS) entry which is preliminary data.</text>
</comment>
<name>A0ACB6ZI69_THEGA</name>
<dbReference type="EMBL" id="MU117997">
    <property type="protein sequence ID" value="KAF9649480.1"/>
    <property type="molecule type" value="Genomic_DNA"/>
</dbReference>
<sequence length="174" mass="18129">MRFSTIFTVLAVGAMAFAGAVPEIVAKRSITDITNAFNDLSNKCDTILSKFDNCWDDTCSDAIVVELVGAIDVCTTSLGGLTGGLGTPALATVVANVVIKIADSLDVHKTKCGSRCPNLLTTYGKVDVSLSACLTVCFNLCIGLAVLVSALLVNLVVLLKGISLFLVLKVCLLV</sequence>
<dbReference type="Proteomes" id="UP000886501">
    <property type="component" value="Unassembled WGS sequence"/>
</dbReference>
<reference evidence="1" key="2">
    <citation type="journal article" date="2020" name="Nat. Commun.">
        <title>Large-scale genome sequencing of mycorrhizal fungi provides insights into the early evolution of symbiotic traits.</title>
        <authorList>
            <person name="Miyauchi S."/>
            <person name="Kiss E."/>
            <person name="Kuo A."/>
            <person name="Drula E."/>
            <person name="Kohler A."/>
            <person name="Sanchez-Garcia M."/>
            <person name="Morin E."/>
            <person name="Andreopoulos B."/>
            <person name="Barry K.W."/>
            <person name="Bonito G."/>
            <person name="Buee M."/>
            <person name="Carver A."/>
            <person name="Chen C."/>
            <person name="Cichocki N."/>
            <person name="Clum A."/>
            <person name="Culley D."/>
            <person name="Crous P.W."/>
            <person name="Fauchery L."/>
            <person name="Girlanda M."/>
            <person name="Hayes R.D."/>
            <person name="Keri Z."/>
            <person name="LaButti K."/>
            <person name="Lipzen A."/>
            <person name="Lombard V."/>
            <person name="Magnuson J."/>
            <person name="Maillard F."/>
            <person name="Murat C."/>
            <person name="Nolan M."/>
            <person name="Ohm R.A."/>
            <person name="Pangilinan J."/>
            <person name="Pereira M.F."/>
            <person name="Perotto S."/>
            <person name="Peter M."/>
            <person name="Pfister S."/>
            <person name="Riley R."/>
            <person name="Sitrit Y."/>
            <person name="Stielow J.B."/>
            <person name="Szollosi G."/>
            <person name="Zifcakova L."/>
            <person name="Stursova M."/>
            <person name="Spatafora J.W."/>
            <person name="Tedersoo L."/>
            <person name="Vaario L.M."/>
            <person name="Yamada A."/>
            <person name="Yan M."/>
            <person name="Wang P."/>
            <person name="Xu J."/>
            <person name="Bruns T."/>
            <person name="Baldrian P."/>
            <person name="Vilgalys R."/>
            <person name="Dunand C."/>
            <person name="Henrissat B."/>
            <person name="Grigoriev I.V."/>
            <person name="Hibbett D."/>
            <person name="Nagy L.G."/>
            <person name="Martin F.M."/>
        </authorList>
    </citation>
    <scope>NUCLEOTIDE SEQUENCE</scope>
    <source>
        <strain evidence="1">P2</strain>
    </source>
</reference>
<gene>
    <name evidence="1" type="ORF">BDM02DRAFT_3113693</name>
</gene>
<reference evidence="1" key="1">
    <citation type="submission" date="2019-10" db="EMBL/GenBank/DDBJ databases">
        <authorList>
            <consortium name="DOE Joint Genome Institute"/>
            <person name="Kuo A."/>
            <person name="Miyauchi S."/>
            <person name="Kiss E."/>
            <person name="Drula E."/>
            <person name="Kohler A."/>
            <person name="Sanchez-Garcia M."/>
            <person name="Andreopoulos B."/>
            <person name="Barry K.W."/>
            <person name="Bonito G."/>
            <person name="Buee M."/>
            <person name="Carver A."/>
            <person name="Chen C."/>
            <person name="Cichocki N."/>
            <person name="Clum A."/>
            <person name="Culley D."/>
            <person name="Crous P.W."/>
            <person name="Fauchery L."/>
            <person name="Girlanda M."/>
            <person name="Hayes R."/>
            <person name="Keri Z."/>
            <person name="Labutti K."/>
            <person name="Lipzen A."/>
            <person name="Lombard V."/>
            <person name="Magnuson J."/>
            <person name="Maillard F."/>
            <person name="Morin E."/>
            <person name="Murat C."/>
            <person name="Nolan M."/>
            <person name="Ohm R."/>
            <person name="Pangilinan J."/>
            <person name="Pereira M."/>
            <person name="Perotto S."/>
            <person name="Peter M."/>
            <person name="Riley R."/>
            <person name="Sitrit Y."/>
            <person name="Stielow B."/>
            <person name="Szollosi G."/>
            <person name="Zifcakova L."/>
            <person name="Stursova M."/>
            <person name="Spatafora J.W."/>
            <person name="Tedersoo L."/>
            <person name="Vaario L.-M."/>
            <person name="Yamada A."/>
            <person name="Yan M."/>
            <person name="Wang P."/>
            <person name="Xu J."/>
            <person name="Bruns T."/>
            <person name="Baldrian P."/>
            <person name="Vilgalys R."/>
            <person name="Henrissat B."/>
            <person name="Grigoriev I.V."/>
            <person name="Hibbett D."/>
            <person name="Nagy L.G."/>
            <person name="Martin F.M."/>
        </authorList>
    </citation>
    <scope>NUCLEOTIDE SEQUENCE</scope>
    <source>
        <strain evidence="1">P2</strain>
    </source>
</reference>
<evidence type="ECO:0000313" key="1">
    <source>
        <dbReference type="EMBL" id="KAF9649480.1"/>
    </source>
</evidence>
<proteinExistence type="predicted"/>
<evidence type="ECO:0000313" key="2">
    <source>
        <dbReference type="Proteomes" id="UP000886501"/>
    </source>
</evidence>
<organism evidence="1 2">
    <name type="scientific">Thelephora ganbajun</name>
    <name type="common">Ganba fungus</name>
    <dbReference type="NCBI Taxonomy" id="370292"/>
    <lineage>
        <taxon>Eukaryota</taxon>
        <taxon>Fungi</taxon>
        <taxon>Dikarya</taxon>
        <taxon>Basidiomycota</taxon>
        <taxon>Agaricomycotina</taxon>
        <taxon>Agaricomycetes</taxon>
        <taxon>Thelephorales</taxon>
        <taxon>Thelephoraceae</taxon>
        <taxon>Thelephora</taxon>
    </lineage>
</organism>
<protein>
    <submittedName>
        <fullName evidence="1">Uncharacterized protein</fullName>
    </submittedName>
</protein>
<accession>A0ACB6ZI69</accession>